<gene>
    <name evidence="1" type="ORF">LCGC14_2579900</name>
</gene>
<reference evidence="1" key="1">
    <citation type="journal article" date="2015" name="Nature">
        <title>Complex archaea that bridge the gap between prokaryotes and eukaryotes.</title>
        <authorList>
            <person name="Spang A."/>
            <person name="Saw J.H."/>
            <person name="Jorgensen S.L."/>
            <person name="Zaremba-Niedzwiedzka K."/>
            <person name="Martijn J."/>
            <person name="Lind A.E."/>
            <person name="van Eijk R."/>
            <person name="Schleper C."/>
            <person name="Guy L."/>
            <person name="Ettema T.J."/>
        </authorList>
    </citation>
    <scope>NUCLEOTIDE SEQUENCE</scope>
</reference>
<protein>
    <submittedName>
        <fullName evidence="1">Uncharacterized protein</fullName>
    </submittedName>
</protein>
<sequence length="112" mass="13424">NKCYSENCRKDQDDDVTTDKNIELADLSTLMLSLLLRQRKEMKQPINKYDKLLRMQHLCTIKSPLRLTRLSVIDIDDHLDYLDWLNLHRNDETIPEENKSCLKRFVDGFQWN</sequence>
<comment type="caution">
    <text evidence="1">The sequence shown here is derived from an EMBL/GenBank/DDBJ whole genome shotgun (WGS) entry which is preliminary data.</text>
</comment>
<dbReference type="AlphaFoldDB" id="A0A0F9AEN0"/>
<evidence type="ECO:0000313" key="1">
    <source>
        <dbReference type="EMBL" id="KKL08039.1"/>
    </source>
</evidence>
<proteinExistence type="predicted"/>
<dbReference type="EMBL" id="LAZR01043040">
    <property type="protein sequence ID" value="KKL08039.1"/>
    <property type="molecule type" value="Genomic_DNA"/>
</dbReference>
<name>A0A0F9AEN0_9ZZZZ</name>
<organism evidence="1">
    <name type="scientific">marine sediment metagenome</name>
    <dbReference type="NCBI Taxonomy" id="412755"/>
    <lineage>
        <taxon>unclassified sequences</taxon>
        <taxon>metagenomes</taxon>
        <taxon>ecological metagenomes</taxon>
    </lineage>
</organism>
<feature type="non-terminal residue" evidence="1">
    <location>
        <position position="1"/>
    </location>
</feature>
<accession>A0A0F9AEN0</accession>